<sequence length="238" mass="27107">MLEQLLPFVFHREHVFARRLAQRQKISLEQAYMQVLLEVAKPLAVNDLLAQRRAQQQQIVERKQSQQQESKRRFAMKLEQTVRMQSDPNQPAQKAWRAWFDGSASPNPGECSIGVLLLSPFGERWEVSRAIGYGNSSIAEYSALITSLELIVSHCCLHTTDATKREILLFGDSRVVIDDLQAELHDSSAHLLIYRERAKQLVSQIPRLKIYWIPRHRNGVADHLASSARGAMAADLLT</sequence>
<dbReference type="InterPro" id="IPR002156">
    <property type="entry name" value="RNaseH_domain"/>
</dbReference>
<dbReference type="SUPFAM" id="SSF53098">
    <property type="entry name" value="Ribonuclease H-like"/>
    <property type="match status" value="1"/>
</dbReference>
<proteinExistence type="predicted"/>
<organism evidence="2 3">
    <name type="scientific">Undibacterium fentianense</name>
    <dbReference type="NCBI Taxonomy" id="2828728"/>
    <lineage>
        <taxon>Bacteria</taxon>
        <taxon>Pseudomonadati</taxon>
        <taxon>Pseudomonadota</taxon>
        <taxon>Betaproteobacteria</taxon>
        <taxon>Burkholderiales</taxon>
        <taxon>Oxalobacteraceae</taxon>
        <taxon>Undibacterium</taxon>
    </lineage>
</organism>
<dbReference type="GO" id="GO:0004523">
    <property type="term" value="F:RNA-DNA hybrid ribonuclease activity"/>
    <property type="evidence" value="ECO:0007669"/>
    <property type="project" value="InterPro"/>
</dbReference>
<dbReference type="GO" id="GO:0003676">
    <property type="term" value="F:nucleic acid binding"/>
    <property type="evidence" value="ECO:0007669"/>
    <property type="project" value="InterPro"/>
</dbReference>
<dbReference type="PROSITE" id="PS50879">
    <property type="entry name" value="RNASE_H_1"/>
    <property type="match status" value="1"/>
</dbReference>
<gene>
    <name evidence="2" type="ORF">KDM90_14715</name>
</gene>
<comment type="caution">
    <text evidence="2">The sequence shown here is derived from an EMBL/GenBank/DDBJ whole genome shotgun (WGS) entry which is preliminary data.</text>
</comment>
<dbReference type="Proteomes" id="UP000678545">
    <property type="component" value="Unassembled WGS sequence"/>
</dbReference>
<name>A0A941IEM1_9BURK</name>
<dbReference type="RefSeq" id="WP_212676374.1">
    <property type="nucleotide sequence ID" value="NZ_JAGSPJ010000006.1"/>
</dbReference>
<evidence type="ECO:0000259" key="1">
    <source>
        <dbReference type="PROSITE" id="PS50879"/>
    </source>
</evidence>
<dbReference type="CDD" id="cd09279">
    <property type="entry name" value="RNase_HI_like"/>
    <property type="match status" value="1"/>
</dbReference>
<dbReference type="InterPro" id="IPR036397">
    <property type="entry name" value="RNaseH_sf"/>
</dbReference>
<dbReference type="EMBL" id="JAGSPJ010000006">
    <property type="protein sequence ID" value="MBR7801258.1"/>
    <property type="molecule type" value="Genomic_DNA"/>
</dbReference>
<evidence type="ECO:0000313" key="3">
    <source>
        <dbReference type="Proteomes" id="UP000678545"/>
    </source>
</evidence>
<accession>A0A941IEM1</accession>
<keyword evidence="3" id="KW-1185">Reference proteome</keyword>
<dbReference type="PANTHER" id="PTHR48475:SF1">
    <property type="entry name" value="RNASE H TYPE-1 DOMAIN-CONTAINING PROTEIN"/>
    <property type="match status" value="1"/>
</dbReference>
<protein>
    <submittedName>
        <fullName evidence="2">Ribonuclease HI family protein</fullName>
    </submittedName>
</protein>
<dbReference type="PANTHER" id="PTHR48475">
    <property type="entry name" value="RIBONUCLEASE H"/>
    <property type="match status" value="1"/>
</dbReference>
<dbReference type="Pfam" id="PF13456">
    <property type="entry name" value="RVT_3"/>
    <property type="match status" value="1"/>
</dbReference>
<reference evidence="2" key="1">
    <citation type="submission" date="2021-04" db="EMBL/GenBank/DDBJ databases">
        <title>novel species isolated from subtropical streams in China.</title>
        <authorList>
            <person name="Lu H."/>
        </authorList>
    </citation>
    <scope>NUCLEOTIDE SEQUENCE</scope>
    <source>
        <strain evidence="2">FT137W</strain>
    </source>
</reference>
<dbReference type="Gene3D" id="3.30.420.10">
    <property type="entry name" value="Ribonuclease H-like superfamily/Ribonuclease H"/>
    <property type="match status" value="1"/>
</dbReference>
<evidence type="ECO:0000313" key="2">
    <source>
        <dbReference type="EMBL" id="MBR7801258.1"/>
    </source>
</evidence>
<feature type="domain" description="RNase H type-1" evidence="1">
    <location>
        <begin position="92"/>
        <end position="238"/>
    </location>
</feature>
<dbReference type="InterPro" id="IPR012337">
    <property type="entry name" value="RNaseH-like_sf"/>
</dbReference>
<dbReference type="AlphaFoldDB" id="A0A941IEM1"/>